<dbReference type="EMBL" id="JAEFBK010000013">
    <property type="protein sequence ID" value="KAG7534206.1"/>
    <property type="molecule type" value="Genomic_DNA"/>
</dbReference>
<feature type="domain" description="KIB1-4 beta-propeller" evidence="2">
    <location>
        <begin position="545"/>
        <end position="792"/>
    </location>
</feature>
<dbReference type="GO" id="GO:0005829">
    <property type="term" value="C:cytosol"/>
    <property type="evidence" value="ECO:0007669"/>
    <property type="project" value="GOC"/>
</dbReference>
<dbReference type="PANTHER" id="PTHR13251">
    <property type="entry name" value="EPILEPSY HOLOPROSENCEPHALY CANDIDATE 1/TMEM1"/>
    <property type="match status" value="1"/>
</dbReference>
<accession>A0A8T1XI21</accession>
<proteinExistence type="predicted"/>
<name>A0A8T1XI21_9BRAS</name>
<comment type="caution">
    <text evidence="4">The sequence shown here is derived from an EMBL/GenBank/DDBJ whole genome shotgun (WGS) entry which is preliminary data.</text>
</comment>
<evidence type="ECO:0000256" key="1">
    <source>
        <dbReference type="SAM" id="MobiDB-lite"/>
    </source>
</evidence>
<evidence type="ECO:0000259" key="3">
    <source>
        <dbReference type="Pfam" id="PF12584"/>
    </source>
</evidence>
<evidence type="ECO:0000313" key="4">
    <source>
        <dbReference type="EMBL" id="KAG7534206.1"/>
    </source>
</evidence>
<feature type="compositionally biased region" description="Basic and acidic residues" evidence="1">
    <location>
        <begin position="807"/>
        <end position="816"/>
    </location>
</feature>
<feature type="compositionally biased region" description="Basic and acidic residues" evidence="1">
    <location>
        <begin position="823"/>
        <end position="880"/>
    </location>
</feature>
<feature type="domain" description="KIB1-4 beta-propeller" evidence="2">
    <location>
        <begin position="994"/>
        <end position="1246"/>
    </location>
</feature>
<dbReference type="Pfam" id="PF12584">
    <property type="entry name" value="TRAPPC10"/>
    <property type="match status" value="1"/>
</dbReference>
<reference evidence="4 5" key="1">
    <citation type="submission" date="2020-12" db="EMBL/GenBank/DDBJ databases">
        <title>Concerted genomic and epigenomic changes stabilize Arabidopsis allopolyploids.</title>
        <authorList>
            <person name="Chen Z."/>
        </authorList>
    </citation>
    <scope>NUCLEOTIDE SEQUENCE [LARGE SCALE GENOMIC DNA]</scope>
    <source>
        <strain evidence="4">Allo738</strain>
        <tissue evidence="4">Leaf</tissue>
    </source>
</reference>
<dbReference type="Pfam" id="PF03478">
    <property type="entry name" value="Beta-prop_KIB1-4"/>
    <property type="match status" value="2"/>
</dbReference>
<protein>
    <submittedName>
        <fullName evidence="4">TRAPP II complex TRAPPC10</fullName>
    </submittedName>
</protein>
<dbReference type="InterPro" id="IPR005174">
    <property type="entry name" value="KIB1-4_b-propeller"/>
</dbReference>
<feature type="region of interest" description="Disordered" evidence="1">
    <location>
        <begin position="806"/>
        <end position="924"/>
    </location>
</feature>
<dbReference type="InterPro" id="IPR022233">
    <property type="entry name" value="TRAPPC10/Trs130_C"/>
</dbReference>
<dbReference type="GO" id="GO:0006891">
    <property type="term" value="P:intra-Golgi vesicle-mediated transport"/>
    <property type="evidence" value="ECO:0007669"/>
    <property type="project" value="TreeGrafter"/>
</dbReference>
<organism evidence="4 5">
    <name type="scientific">Arabidopsis thaliana x Arabidopsis arenosa</name>
    <dbReference type="NCBI Taxonomy" id="1240361"/>
    <lineage>
        <taxon>Eukaryota</taxon>
        <taxon>Viridiplantae</taxon>
        <taxon>Streptophyta</taxon>
        <taxon>Embryophyta</taxon>
        <taxon>Tracheophyta</taxon>
        <taxon>Spermatophyta</taxon>
        <taxon>Magnoliopsida</taxon>
        <taxon>eudicotyledons</taxon>
        <taxon>Gunneridae</taxon>
        <taxon>Pentapetalae</taxon>
        <taxon>rosids</taxon>
        <taxon>malvids</taxon>
        <taxon>Brassicales</taxon>
        <taxon>Brassicaceae</taxon>
        <taxon>Camelineae</taxon>
        <taxon>Arabidopsis</taxon>
    </lineage>
</organism>
<dbReference type="PANTHER" id="PTHR13251:SF3">
    <property type="entry name" value="TRAFFICKING PROTEIN PARTICLE COMPLEX SUBUNIT 10"/>
    <property type="match status" value="1"/>
</dbReference>
<dbReference type="Proteomes" id="UP000694240">
    <property type="component" value="Chromosome 13"/>
</dbReference>
<dbReference type="AlphaFoldDB" id="A0A8T1XI21"/>
<gene>
    <name evidence="4" type="ORF">ISN45_Aa08g017870</name>
</gene>
<evidence type="ECO:0000259" key="2">
    <source>
        <dbReference type="Pfam" id="PF03478"/>
    </source>
</evidence>
<feature type="compositionally biased region" description="Basic and acidic residues" evidence="1">
    <location>
        <begin position="905"/>
        <end position="924"/>
    </location>
</feature>
<dbReference type="GO" id="GO:0034498">
    <property type="term" value="P:early endosome to Golgi transport"/>
    <property type="evidence" value="ECO:0007669"/>
    <property type="project" value="TreeGrafter"/>
</dbReference>
<evidence type="ECO:0000313" key="5">
    <source>
        <dbReference type="Proteomes" id="UP000694240"/>
    </source>
</evidence>
<feature type="domain" description="TRAPPC10/Trs130 C-terminal" evidence="3">
    <location>
        <begin position="335"/>
        <end position="412"/>
    </location>
</feature>
<dbReference type="GO" id="GO:1990071">
    <property type="term" value="C:TRAPPII protein complex"/>
    <property type="evidence" value="ECO:0007669"/>
    <property type="project" value="InterPro"/>
</dbReference>
<dbReference type="InterPro" id="IPR045126">
    <property type="entry name" value="TRAPPC10/Trs130"/>
</dbReference>
<keyword evidence="5" id="KW-1185">Reference proteome</keyword>
<sequence>MSYEKPTRLILKVSKPRALVDLAAAVSSALLINEAQWIGIIVRPIAYSLKGAILHIDTGPGLKIEDSYGIEMERYMDTDCDAGASKADVFVEDRPVSPKRDSEVLNLCEGKIVFSDWASNVSSIMWVPVRALSEKLARGSSSVIPLKQDILEGMRIVALKLEFGVHHNQIFERTIAAHFTDPFDVTTRVANKCNDGTLVLQVMLHSLVKPNLIVLDAWLDLQDGFVHGQNDERPTSTFFPLVVSPGSRAAVVFSICLDKTMSSEGKDLQLPESILNIKYGIHGDRAAGAHKPVDADHTGTDTEGRDLVFKSAIVLQRPVLDPCLTVGFLPLPSDGLRVGKLITMQWRVERLKDLKESEAVEQQHDEVLYEVNANSENWMIAGRKRGHVSLSEEQGSRVVISILCVPLVAGYVHDLPALWVGRACVRPPQLGLPNVEEANVSSNPSGPHLVCVLPPLLSSSYCVPVNRLSKLCRVKPAGLIRYSLVILSNGFSTSLRQTPPCTIITTAYFREDLRKLVIMNANGVCCVDLEKKVPFELVDEDVVITFGASHGWVATLKDDGIVRLQDDLNPYASDTDPKRISLPPLVTLPGCQTEVAANVAMSSSSPEDEDCVVAIKFLGPQLSFCRPAQSNSEWINVRIENPCFFSSRVMFSKRDEMFCLLGSGGHLIGSWDLRKHTHKPKFQRLRFQNLPELTKTKRELLVSCCTSEHLVESRSTGETFLVKLYRKATANGRVKMKTKALMVFKLDKERNAIYTEDIGDLSIFISKSEPFCVPASSFPGMCSNSIEFVDVDERVIVNLPPSSINSLREETQQRNEEADDAMEASRRKTKEEKRLENEKRKQALKDAKALKDLAYKTKMENKLKNTQPEKDPAEEKKKDPTEEEEKDPAEEKKKDPTEEEEKDPTEEKKKEPAEEKKKEEEKMNEELLNRLSRLRLGTVRSSPLILSNGFSTSLPQTPPCSIIYVADCGGGFGKLTISYAGQRCCTDLEKKVPLELMEEMGTIGASHGWVATLKDGVVCLQDDLNPFASDTNPKRIPLPALVTLPRCQTQIVTNLAMSSSSPEDEDCVVAVKFLGPQLSFCRPAQSNSEWINFRIENPCFYTSPVMFSKKDDMFRIPGSGGNLIGSWDPRTHKCKPKFQRLRFRNLPELTKTKRELLHSCCTSEHLVESRTTDETFLVKLYRKVTASGRVKMQTKDLMVFKLDEEGNAVYTKDIGDLSIFISKAEPFCVPASPFPGMGSNIVKILDLEESITFSLPYSYSSGGSRSKRGALYHIPPQNRV</sequence>